<dbReference type="EMBL" id="JAPDRQ010000189">
    <property type="protein sequence ID" value="KAJ9652626.1"/>
    <property type="molecule type" value="Genomic_DNA"/>
</dbReference>
<reference evidence="1" key="1">
    <citation type="submission" date="2022-10" db="EMBL/GenBank/DDBJ databases">
        <title>Culturing micro-colonial fungi from biological soil crusts in the Mojave desert and describing Neophaeococcomyces mojavensis, and introducing the new genera and species Taxawa tesnikishii.</title>
        <authorList>
            <person name="Kurbessoian T."/>
            <person name="Stajich J.E."/>
        </authorList>
    </citation>
    <scope>NUCLEOTIDE SEQUENCE</scope>
    <source>
        <strain evidence="1">JES_112</strain>
    </source>
</reference>
<keyword evidence="2" id="KW-1185">Reference proteome</keyword>
<name>A0ACC2ZY00_9EURO</name>
<protein>
    <submittedName>
        <fullName evidence="1">Uncharacterized protein</fullName>
    </submittedName>
</protein>
<organism evidence="1 2">
    <name type="scientific">Neophaeococcomyces mojaviensis</name>
    <dbReference type="NCBI Taxonomy" id="3383035"/>
    <lineage>
        <taxon>Eukaryota</taxon>
        <taxon>Fungi</taxon>
        <taxon>Dikarya</taxon>
        <taxon>Ascomycota</taxon>
        <taxon>Pezizomycotina</taxon>
        <taxon>Eurotiomycetes</taxon>
        <taxon>Chaetothyriomycetidae</taxon>
        <taxon>Chaetothyriales</taxon>
        <taxon>Chaetothyriales incertae sedis</taxon>
        <taxon>Neophaeococcomyces</taxon>
    </lineage>
</organism>
<evidence type="ECO:0000313" key="1">
    <source>
        <dbReference type="EMBL" id="KAJ9652626.1"/>
    </source>
</evidence>
<proteinExistence type="predicted"/>
<evidence type="ECO:0000313" key="2">
    <source>
        <dbReference type="Proteomes" id="UP001172386"/>
    </source>
</evidence>
<dbReference type="Proteomes" id="UP001172386">
    <property type="component" value="Unassembled WGS sequence"/>
</dbReference>
<accession>A0ACC2ZY00</accession>
<gene>
    <name evidence="1" type="ORF">H2198_008106</name>
</gene>
<sequence>MAADFAVQRDQDLAQALAISYGTTIDPNQLCHECREWVCSSILLQQWRQRWLRVRGAISQGKQIEDISHDCRQHIEVTWNPAFRASVKTSYHAGPCKERVRRYQELAASRTFAVMHCHMCSILLSARTKASCRSRGGLWLIETGEVEAPIRLVYQPEGQDDLIPLLAHFEPNLQVKGFLKRLVLGALNVDAAPSAQHLLSDRGNLHSDPLSTHVAGVEALSKIKTWLSSCQANHHRCNRYISPGLHLNGGSTIPTRLLEIIDDPLSLRCIPGTFFEFQPVAKYVALSYRWGETSWDDSSLLTKDKLAAWHDEIHFSILPKTIQDAIYISYHLGFRYLWIDRLCILQDCEDDFAREAANMGAYYANAALNIAALDETGAQDPLFTERNPLALQRCYIDILDLILCTEEQLQSSNPPLSVPLASSGRSQHGLQSRAWIFQEEHLSPRTVYFSRSYMFWECRTHCESEPFVLPFPRSYVEEDGNVAQKPDIPEKSRWVRRVLMRSMRIGPAKEDYFLDLWARTLVEYTQRQLSKETDR</sequence>
<comment type="caution">
    <text evidence="1">The sequence shown here is derived from an EMBL/GenBank/DDBJ whole genome shotgun (WGS) entry which is preliminary data.</text>
</comment>